<feature type="region of interest" description="Disordered" evidence="1">
    <location>
        <begin position="291"/>
        <end position="310"/>
    </location>
</feature>
<dbReference type="EMBL" id="CADEAL010004458">
    <property type="protein sequence ID" value="CAB1460057.1"/>
    <property type="molecule type" value="Genomic_DNA"/>
</dbReference>
<organism evidence="2 3">
    <name type="scientific">Pleuronectes platessa</name>
    <name type="common">European plaice</name>
    <dbReference type="NCBI Taxonomy" id="8262"/>
    <lineage>
        <taxon>Eukaryota</taxon>
        <taxon>Metazoa</taxon>
        <taxon>Chordata</taxon>
        <taxon>Craniata</taxon>
        <taxon>Vertebrata</taxon>
        <taxon>Euteleostomi</taxon>
        <taxon>Actinopterygii</taxon>
        <taxon>Neopterygii</taxon>
        <taxon>Teleostei</taxon>
        <taxon>Neoteleostei</taxon>
        <taxon>Acanthomorphata</taxon>
        <taxon>Carangaria</taxon>
        <taxon>Pleuronectiformes</taxon>
        <taxon>Pleuronectoidei</taxon>
        <taxon>Pleuronectidae</taxon>
        <taxon>Pleuronectes</taxon>
    </lineage>
</organism>
<name>A0A9N7VVD2_PLEPL</name>
<sequence length="341" mass="36682">MSHPSTKFRGNLLTLQASKTDSLYQVNTVGHVGVLCGHDEDECHPLEPGVELSCCEAPAQPSSLLISSGRGQGVRQGRAAARRHRGAQGPTRRQACRPRCCVISSQAAAGAAADTMRLKESTGCVVGSEVESLMERKLLFDSSSSVGPDDFGWKSVQCVVATASSALPRPPATFACGCRISTFCTGHRHDDLGLACCHLSSGQNHDYYGIGIDAGDQWGGPLRGPHQRSASHCPYEAALPRVTCCPLAARYLSHPDSTFLFLSEPLLFHLPTFPSPLLSLAPVLRSFRQSTLPRPRRAESTPSPHPCPGHRGNYLPKLGWELDSLPPRISADRLGRSTSFH</sequence>
<dbReference type="Proteomes" id="UP001153269">
    <property type="component" value="Unassembled WGS sequence"/>
</dbReference>
<evidence type="ECO:0000313" key="3">
    <source>
        <dbReference type="Proteomes" id="UP001153269"/>
    </source>
</evidence>
<evidence type="ECO:0000313" key="2">
    <source>
        <dbReference type="EMBL" id="CAB1460057.1"/>
    </source>
</evidence>
<gene>
    <name evidence="2" type="ORF">PLEPLA_LOCUS47894</name>
</gene>
<comment type="caution">
    <text evidence="2">The sequence shown here is derived from an EMBL/GenBank/DDBJ whole genome shotgun (WGS) entry which is preliminary data.</text>
</comment>
<proteinExistence type="predicted"/>
<accession>A0A9N7VVD2</accession>
<keyword evidence="3" id="KW-1185">Reference proteome</keyword>
<evidence type="ECO:0000256" key="1">
    <source>
        <dbReference type="SAM" id="MobiDB-lite"/>
    </source>
</evidence>
<protein>
    <submittedName>
        <fullName evidence="2">Uncharacterized protein</fullName>
    </submittedName>
</protein>
<dbReference type="AlphaFoldDB" id="A0A9N7VVD2"/>
<reference evidence="2" key="1">
    <citation type="submission" date="2020-03" db="EMBL/GenBank/DDBJ databases">
        <authorList>
            <person name="Weist P."/>
        </authorList>
    </citation>
    <scope>NUCLEOTIDE SEQUENCE</scope>
</reference>